<dbReference type="RefSeq" id="XP_002478335.1">
    <property type="nucleotide sequence ID" value="XM_002478290.1"/>
</dbReference>
<feature type="compositionally biased region" description="Acidic residues" evidence="1">
    <location>
        <begin position="736"/>
        <end position="751"/>
    </location>
</feature>
<dbReference type="OrthoDB" id="5339076at2759"/>
<feature type="compositionally biased region" description="Basic and acidic residues" evidence="1">
    <location>
        <begin position="166"/>
        <end position="182"/>
    </location>
</feature>
<proteinExistence type="predicted"/>
<evidence type="ECO:0000313" key="3">
    <source>
        <dbReference type="Proteomes" id="UP000001745"/>
    </source>
</evidence>
<dbReference type="AlphaFoldDB" id="B8M1Z4"/>
<dbReference type="InterPro" id="IPR018822">
    <property type="entry name" value="UPF0646"/>
</dbReference>
<name>B8M1Z4_TALSN</name>
<sequence length="830" mass="92056">MEDPFADTMEMASPYTGHVDDFEIDIDIMEDQPSNVDDDFDLQDASPGAAAGDLTNDSDMMDDVPEMTVTDTSTYNNDGNMQYAENTFFTTQEPVESEMVDEDYEENDETVPSTFETFTTQQDQVNLTEAAEPADDQAKEEVSRDVGEQNIEEVVEETQTALQETVNRETTQEGPHESKVEEPSTITEAQGESVTEHHPDDPAEAHEVAEGTKEVPSDTAIIDPGIEDRLAGAPDDVENNRLNDAGETLVVVENEHDFVEQQHKPHIHPVKVIYQESEISMFPPLHGDTSETYFLANEGLAHENIDRLFKECRTILGDHASDEESLVFHIDSLGIELSEDNTHVCKFTLSQIVDTYLHLCRNSGIEQPEPLYLTLNTRANLSSELAALLNAAMQGKGISDIQNWEEEYEHEEGEDKEVSSRGDLSEQNPEEDEHGEQTHREEEEAQNNSVEDELAESHDAPREDLQQDAQDDFVEAHEESEQAGIDTTNTQEHHDEEEDGELNNEGQELTETQPHPESHDNIGQTVPPYTSDNEPSAGSEHQQQEESTATGQDAVVAGGTDFAGGGTQDPSLNEHAVVLEAHVDEEDREEHASTENDVTTAGPTDPSEVAPTTEQHDKRGGYEDDEETADQEFTEKEDEYGEDTGEENYDDYAEEEYREEPAAGVEYTEELLVSQDGHNDDSYVADQFDQASSKTVSASNELVDNNDDMPDNLWTGTKIDAAEGHDYAQEISDLPELPDNDLLSLDEDIFADTEQASHRETGDDNGLDESHIDDGHATSVEQATATNDDTQNAELKRQGSTIGKRSRADEEEEIDFDGLSSPGTKRTRSS</sequence>
<feature type="compositionally biased region" description="Basic and acidic residues" evidence="1">
    <location>
        <begin position="455"/>
        <end position="465"/>
    </location>
</feature>
<feature type="region of interest" description="Disordered" evidence="1">
    <location>
        <begin position="31"/>
        <end position="62"/>
    </location>
</feature>
<feature type="compositionally biased region" description="Polar residues" evidence="1">
    <location>
        <begin position="184"/>
        <end position="193"/>
    </location>
</feature>
<feature type="region of interest" description="Disordered" evidence="1">
    <location>
        <begin position="734"/>
        <end position="830"/>
    </location>
</feature>
<feature type="compositionally biased region" description="Acidic residues" evidence="1">
    <location>
        <begin position="31"/>
        <end position="42"/>
    </location>
</feature>
<keyword evidence="3" id="KW-1185">Reference proteome</keyword>
<dbReference type="HOGENOM" id="CLU_342611_0_0_1"/>
<dbReference type="eggNOG" id="ENOG502SG4F">
    <property type="taxonomic scope" value="Eukaryota"/>
</dbReference>
<reference evidence="3" key="1">
    <citation type="journal article" date="2015" name="Genome Announc.">
        <title>Genome sequence of the AIDS-associated pathogen Penicillium marneffei (ATCC18224) and its near taxonomic relative Talaromyces stipitatus (ATCC10500).</title>
        <authorList>
            <person name="Nierman W.C."/>
            <person name="Fedorova-Abrams N.D."/>
            <person name="Andrianopoulos A."/>
        </authorList>
    </citation>
    <scope>NUCLEOTIDE SEQUENCE [LARGE SCALE GENOMIC DNA]</scope>
    <source>
        <strain evidence="3">ATCC 10500 / CBS 375.48 / QM 6759 / NRRL 1006</strain>
    </source>
</reference>
<protein>
    <submittedName>
        <fullName evidence="2">Conserved glutamic acid-rich protein</fullName>
    </submittedName>
</protein>
<gene>
    <name evidence="2" type="ORF">TSTA_086030</name>
</gene>
<dbReference type="Pfam" id="PF10336">
    <property type="entry name" value="DUF2420"/>
    <property type="match status" value="1"/>
</dbReference>
<dbReference type="EMBL" id="EQ962653">
    <property type="protein sequence ID" value="EED21372.1"/>
    <property type="molecule type" value="Genomic_DNA"/>
</dbReference>
<feature type="region of interest" description="Disordered" evidence="1">
    <location>
        <begin position="117"/>
        <end position="219"/>
    </location>
</feature>
<dbReference type="OMA" id="RLCHNDG"/>
<dbReference type="Proteomes" id="UP000001745">
    <property type="component" value="Unassembled WGS sequence"/>
</dbReference>
<accession>B8M1Z4</accession>
<evidence type="ECO:0000256" key="1">
    <source>
        <dbReference type="SAM" id="MobiDB-lite"/>
    </source>
</evidence>
<feature type="compositionally biased region" description="Acidic residues" evidence="1">
    <location>
        <begin position="406"/>
        <end position="415"/>
    </location>
</feature>
<evidence type="ECO:0000313" key="2">
    <source>
        <dbReference type="EMBL" id="EED21372.1"/>
    </source>
</evidence>
<feature type="compositionally biased region" description="Polar residues" evidence="1">
    <location>
        <begin position="117"/>
        <end position="127"/>
    </location>
</feature>
<feature type="compositionally biased region" description="Acidic residues" evidence="1">
    <location>
        <begin position="623"/>
        <end position="658"/>
    </location>
</feature>
<feature type="compositionally biased region" description="Polar residues" evidence="1">
    <location>
        <begin position="779"/>
        <end position="803"/>
    </location>
</feature>
<dbReference type="PhylomeDB" id="B8M1Z4"/>
<feature type="compositionally biased region" description="Polar residues" evidence="1">
    <location>
        <begin position="521"/>
        <end position="551"/>
    </location>
</feature>
<feature type="compositionally biased region" description="Basic and acidic residues" evidence="1">
    <location>
        <begin position="136"/>
        <end position="147"/>
    </location>
</feature>
<feature type="region of interest" description="Disordered" evidence="1">
    <location>
        <begin position="406"/>
        <end position="716"/>
    </location>
</feature>
<feature type="compositionally biased region" description="Polar residues" evidence="1">
    <location>
        <begin position="689"/>
        <end position="703"/>
    </location>
</feature>
<feature type="compositionally biased region" description="Basic and acidic residues" evidence="1">
    <location>
        <begin position="755"/>
        <end position="776"/>
    </location>
</feature>
<organism evidence="2 3">
    <name type="scientific">Talaromyces stipitatus (strain ATCC 10500 / CBS 375.48 / QM 6759 / NRRL 1006)</name>
    <name type="common">Penicillium stipitatum</name>
    <dbReference type="NCBI Taxonomy" id="441959"/>
    <lineage>
        <taxon>Eukaryota</taxon>
        <taxon>Fungi</taxon>
        <taxon>Dikarya</taxon>
        <taxon>Ascomycota</taxon>
        <taxon>Pezizomycotina</taxon>
        <taxon>Eurotiomycetes</taxon>
        <taxon>Eurotiomycetidae</taxon>
        <taxon>Eurotiales</taxon>
        <taxon>Trichocomaceae</taxon>
        <taxon>Talaromyces</taxon>
        <taxon>Talaromyces sect. Talaromyces</taxon>
    </lineage>
</organism>
<dbReference type="GeneID" id="8104568"/>
<feature type="compositionally biased region" description="Basic and acidic residues" evidence="1">
    <location>
        <begin position="194"/>
        <end position="216"/>
    </location>
</feature>
<dbReference type="VEuPathDB" id="FungiDB:TSTA_086030"/>
<dbReference type="InParanoid" id="B8M1Z4"/>